<sequence>MNLDQLKQNACKTLALIDLIERSKSRARNIWAVQYYTLFGSTQEREEAVNKQNAVTARLEGYLEKLIQ</sequence>
<accession>A0ABT4LB33</accession>
<dbReference type="EMBL" id="JAPWGM010000004">
    <property type="protein sequence ID" value="MCZ4244922.1"/>
    <property type="molecule type" value="Genomic_DNA"/>
</dbReference>
<comment type="caution">
    <text evidence="1">The sequence shown here is derived from an EMBL/GenBank/DDBJ whole genome shotgun (WGS) entry which is preliminary data.</text>
</comment>
<keyword evidence="2" id="KW-1185">Reference proteome</keyword>
<organism evidence="1 2">
    <name type="scientific">Pedobacter punctiformis</name>
    <dbReference type="NCBI Taxonomy" id="3004097"/>
    <lineage>
        <taxon>Bacteria</taxon>
        <taxon>Pseudomonadati</taxon>
        <taxon>Bacteroidota</taxon>
        <taxon>Sphingobacteriia</taxon>
        <taxon>Sphingobacteriales</taxon>
        <taxon>Sphingobacteriaceae</taxon>
        <taxon>Pedobacter</taxon>
    </lineage>
</organism>
<gene>
    <name evidence="1" type="ORF">O0955_12995</name>
</gene>
<name>A0ABT4LB33_9SPHI</name>
<dbReference type="Proteomes" id="UP001144347">
    <property type="component" value="Unassembled WGS sequence"/>
</dbReference>
<reference evidence="1" key="1">
    <citation type="submission" date="2022-12" db="EMBL/GenBank/DDBJ databases">
        <title>Genome sequence of HCMS5-2.</title>
        <authorList>
            <person name="Woo H."/>
        </authorList>
    </citation>
    <scope>NUCLEOTIDE SEQUENCE</scope>
    <source>
        <strain evidence="1">HCMS5-2</strain>
    </source>
</reference>
<protein>
    <submittedName>
        <fullName evidence="1">Uncharacterized protein</fullName>
    </submittedName>
</protein>
<proteinExistence type="predicted"/>
<evidence type="ECO:0000313" key="1">
    <source>
        <dbReference type="EMBL" id="MCZ4244922.1"/>
    </source>
</evidence>
<dbReference type="RefSeq" id="WP_269427975.1">
    <property type="nucleotide sequence ID" value="NZ_JAPWGM010000004.1"/>
</dbReference>
<evidence type="ECO:0000313" key="2">
    <source>
        <dbReference type="Proteomes" id="UP001144347"/>
    </source>
</evidence>